<keyword evidence="1" id="KW-0732">Signal</keyword>
<accession>A0A9N9KLP0</accession>
<protein>
    <submittedName>
        <fullName evidence="2">Uncharacterized protein</fullName>
    </submittedName>
</protein>
<reference evidence="2" key="1">
    <citation type="submission" date="2021-07" db="EMBL/GenBank/DDBJ databases">
        <authorList>
            <person name="Durling M."/>
        </authorList>
    </citation>
    <scope>NUCLEOTIDE SEQUENCE</scope>
</reference>
<feature type="chain" id="PRO_5040310017" evidence="1">
    <location>
        <begin position="24"/>
        <end position="48"/>
    </location>
</feature>
<evidence type="ECO:0000256" key="1">
    <source>
        <dbReference type="SAM" id="SignalP"/>
    </source>
</evidence>
<organism evidence="2 3">
    <name type="scientific">Hymenoscyphus fraxineus</name>
    <dbReference type="NCBI Taxonomy" id="746836"/>
    <lineage>
        <taxon>Eukaryota</taxon>
        <taxon>Fungi</taxon>
        <taxon>Dikarya</taxon>
        <taxon>Ascomycota</taxon>
        <taxon>Pezizomycotina</taxon>
        <taxon>Leotiomycetes</taxon>
        <taxon>Helotiales</taxon>
        <taxon>Helotiaceae</taxon>
        <taxon>Hymenoscyphus</taxon>
    </lineage>
</organism>
<keyword evidence="3" id="KW-1185">Reference proteome</keyword>
<gene>
    <name evidence="2" type="ORF">HYFRA_00004871</name>
</gene>
<dbReference type="EMBL" id="CAJVRL010000002">
    <property type="protein sequence ID" value="CAG8949246.1"/>
    <property type="molecule type" value="Genomic_DNA"/>
</dbReference>
<evidence type="ECO:0000313" key="2">
    <source>
        <dbReference type="EMBL" id="CAG8949246.1"/>
    </source>
</evidence>
<dbReference type="Proteomes" id="UP000696280">
    <property type="component" value="Unassembled WGS sequence"/>
</dbReference>
<name>A0A9N9KLP0_9HELO</name>
<proteinExistence type="predicted"/>
<feature type="signal peptide" evidence="1">
    <location>
        <begin position="1"/>
        <end position="23"/>
    </location>
</feature>
<sequence length="48" mass="5180">MRSSVSLSLYAISLLIFTPIISAQDTQSSHLFVETILALSVIPIAAFN</sequence>
<comment type="caution">
    <text evidence="2">The sequence shown here is derived from an EMBL/GenBank/DDBJ whole genome shotgun (WGS) entry which is preliminary data.</text>
</comment>
<dbReference type="AlphaFoldDB" id="A0A9N9KLP0"/>
<evidence type="ECO:0000313" key="3">
    <source>
        <dbReference type="Proteomes" id="UP000696280"/>
    </source>
</evidence>